<evidence type="ECO:0000259" key="2">
    <source>
        <dbReference type="Pfam" id="PF00188"/>
    </source>
</evidence>
<dbReference type="EMBL" id="CAKLPY010000001">
    <property type="protein sequence ID" value="CAH0993998.1"/>
    <property type="molecule type" value="Genomic_DNA"/>
</dbReference>
<dbReference type="Proteomes" id="UP000837932">
    <property type="component" value="Unassembled WGS sequence"/>
</dbReference>
<keyword evidence="4" id="KW-1185">Reference proteome</keyword>
<dbReference type="InterPro" id="IPR014044">
    <property type="entry name" value="CAP_dom"/>
</dbReference>
<feature type="chain" id="PRO_5046021094" description="SCP domain-containing protein" evidence="1">
    <location>
        <begin position="25"/>
        <end position="155"/>
    </location>
</feature>
<dbReference type="Pfam" id="PF00188">
    <property type="entry name" value="CAP"/>
    <property type="match status" value="1"/>
</dbReference>
<dbReference type="CDD" id="cd05379">
    <property type="entry name" value="CAP_bacterial"/>
    <property type="match status" value="1"/>
</dbReference>
<proteinExistence type="predicted"/>
<evidence type="ECO:0000256" key="1">
    <source>
        <dbReference type="SAM" id="SignalP"/>
    </source>
</evidence>
<reference evidence="3" key="1">
    <citation type="submission" date="2021-12" db="EMBL/GenBank/DDBJ databases">
        <authorList>
            <person name="Rodrigo-Torres L."/>
            <person name="Arahal R. D."/>
            <person name="Lucena T."/>
        </authorList>
    </citation>
    <scope>NUCLEOTIDE SEQUENCE</scope>
    <source>
        <strain evidence="3">CECT 8858</strain>
    </source>
</reference>
<gene>
    <name evidence="3" type="ORF">EMA8858_00105</name>
</gene>
<dbReference type="SUPFAM" id="SSF55797">
    <property type="entry name" value="PR-1-like"/>
    <property type="match status" value="1"/>
</dbReference>
<dbReference type="Gene3D" id="3.40.33.10">
    <property type="entry name" value="CAP"/>
    <property type="match status" value="1"/>
</dbReference>
<organism evidence="3 4">
    <name type="scientific">Emticicia aquatica</name>
    <dbReference type="NCBI Taxonomy" id="1681835"/>
    <lineage>
        <taxon>Bacteria</taxon>
        <taxon>Pseudomonadati</taxon>
        <taxon>Bacteroidota</taxon>
        <taxon>Cytophagia</taxon>
        <taxon>Cytophagales</taxon>
        <taxon>Leadbetterellaceae</taxon>
        <taxon>Emticicia</taxon>
    </lineage>
</organism>
<protein>
    <recommendedName>
        <fullName evidence="2">SCP domain-containing protein</fullName>
    </recommendedName>
</protein>
<comment type="caution">
    <text evidence="3">The sequence shown here is derived from an EMBL/GenBank/DDBJ whole genome shotgun (WGS) entry which is preliminary data.</text>
</comment>
<dbReference type="RefSeq" id="WP_238803761.1">
    <property type="nucleotide sequence ID" value="NZ_CAKLPY010000001.1"/>
</dbReference>
<dbReference type="PANTHER" id="PTHR31157:SF1">
    <property type="entry name" value="SCP DOMAIN-CONTAINING PROTEIN"/>
    <property type="match status" value="1"/>
</dbReference>
<dbReference type="PROSITE" id="PS51257">
    <property type="entry name" value="PROKAR_LIPOPROTEIN"/>
    <property type="match status" value="1"/>
</dbReference>
<accession>A0ABN8EQH6</accession>
<name>A0ABN8EQH6_9BACT</name>
<evidence type="ECO:0000313" key="3">
    <source>
        <dbReference type="EMBL" id="CAH0993998.1"/>
    </source>
</evidence>
<sequence length="155" mass="17606">MKKTSIISLILAFFISILSCNQTSGQISEEEFLQQSVLDFVNQYRKEKNLPPLQMVSIISSEALRHSKNIADGKVPFGHDGFEERATRVMNQIKFSNAIAENVAYGKFTAQEVVNRWIQSAGHRKNIEGKYTLTGVGIVRRKDGYLFFTQIFVNK</sequence>
<dbReference type="InterPro" id="IPR035940">
    <property type="entry name" value="CAP_sf"/>
</dbReference>
<feature type="domain" description="SCP" evidence="2">
    <location>
        <begin position="38"/>
        <end position="152"/>
    </location>
</feature>
<evidence type="ECO:0000313" key="4">
    <source>
        <dbReference type="Proteomes" id="UP000837932"/>
    </source>
</evidence>
<feature type="signal peptide" evidence="1">
    <location>
        <begin position="1"/>
        <end position="24"/>
    </location>
</feature>
<dbReference type="PANTHER" id="PTHR31157">
    <property type="entry name" value="SCP DOMAIN-CONTAINING PROTEIN"/>
    <property type="match status" value="1"/>
</dbReference>
<keyword evidence="1" id="KW-0732">Signal</keyword>